<dbReference type="RefSeq" id="WP_307491551.1">
    <property type="nucleotide sequence ID" value="NZ_JAUSSY010000010.1"/>
</dbReference>
<dbReference type="Proteomes" id="UP001226389">
    <property type="component" value="Unassembled WGS sequence"/>
</dbReference>
<evidence type="ECO:0000259" key="2">
    <source>
        <dbReference type="Pfam" id="PF25976"/>
    </source>
</evidence>
<keyword evidence="1" id="KW-1133">Transmembrane helix</keyword>
<protein>
    <recommendedName>
        <fullName evidence="2">Lipoprotein LpqB N-terminal domain-containing protein</fullName>
    </recommendedName>
</protein>
<feature type="domain" description="Lipoprotein LpqB N-terminal" evidence="2">
    <location>
        <begin position="44"/>
        <end position="150"/>
    </location>
</feature>
<evidence type="ECO:0000313" key="3">
    <source>
        <dbReference type="EMBL" id="MDQ0119783.1"/>
    </source>
</evidence>
<dbReference type="SUPFAM" id="SSF54427">
    <property type="entry name" value="NTF2-like"/>
    <property type="match status" value="1"/>
</dbReference>
<dbReference type="Pfam" id="PF25976">
    <property type="entry name" value="LpqB_N"/>
    <property type="match status" value="1"/>
</dbReference>
<dbReference type="InterPro" id="IPR059026">
    <property type="entry name" value="LpqB_N"/>
</dbReference>
<keyword evidence="1" id="KW-0812">Transmembrane</keyword>
<evidence type="ECO:0000256" key="1">
    <source>
        <dbReference type="SAM" id="Phobius"/>
    </source>
</evidence>
<keyword evidence="1" id="KW-0472">Membrane</keyword>
<dbReference type="EMBL" id="JAUSSY010000010">
    <property type="protein sequence ID" value="MDQ0119783.1"/>
    <property type="molecule type" value="Genomic_DNA"/>
</dbReference>
<dbReference type="InterPro" id="IPR032710">
    <property type="entry name" value="NTF2-like_dom_sf"/>
</dbReference>
<reference evidence="3 4" key="1">
    <citation type="submission" date="2023-07" db="EMBL/GenBank/DDBJ databases">
        <title>Sorghum-associated microbial communities from plants grown in Nebraska, USA.</title>
        <authorList>
            <person name="Schachtman D."/>
        </authorList>
    </citation>
    <scope>NUCLEOTIDE SEQUENCE [LARGE SCALE GENOMIC DNA]</scope>
    <source>
        <strain evidence="3 4">DS994</strain>
    </source>
</reference>
<gene>
    <name evidence="3" type="ORF">J2T22_002978</name>
</gene>
<organism evidence="3 4">
    <name type="scientific">Pseudarthrobacter defluvii</name>
    <dbReference type="NCBI Taxonomy" id="410837"/>
    <lineage>
        <taxon>Bacteria</taxon>
        <taxon>Bacillati</taxon>
        <taxon>Actinomycetota</taxon>
        <taxon>Actinomycetes</taxon>
        <taxon>Micrococcales</taxon>
        <taxon>Micrococcaceae</taxon>
        <taxon>Pseudarthrobacter</taxon>
    </lineage>
</organism>
<evidence type="ECO:0000313" key="4">
    <source>
        <dbReference type="Proteomes" id="UP001226389"/>
    </source>
</evidence>
<proteinExistence type="predicted"/>
<name>A0ABT9ULF9_9MICC</name>
<accession>A0ABT9ULF9</accession>
<feature type="transmembrane region" description="Helical" evidence="1">
    <location>
        <begin position="17"/>
        <end position="37"/>
    </location>
</feature>
<comment type="caution">
    <text evidence="3">The sequence shown here is derived from an EMBL/GenBank/DDBJ whole genome shotgun (WGS) entry which is preliminary data.</text>
</comment>
<keyword evidence="4" id="KW-1185">Reference proteome</keyword>
<sequence length="160" mass="17144">MDETAARERTARRPDRILLALVGVVVLLVVVALAVVFTRSEPAPLDEVSPAGVVQRYSKAVIDGDSTAAQSYLTEGAKSRCRGAYVSEPAPARVVLVSTTERTDSATVKVSIVRSSQGGPFGPSEYEMEDAFSLLKVNGKWLIDQPPYPLVDCTVVPVKP</sequence>